<comment type="caution">
    <text evidence="1">The sequence shown here is derived from an EMBL/GenBank/DDBJ whole genome shotgun (WGS) entry which is preliminary data.</text>
</comment>
<dbReference type="Proteomes" id="UP000281647">
    <property type="component" value="Unassembled WGS sequence"/>
</dbReference>
<dbReference type="SUPFAM" id="SSF102400">
    <property type="entry name" value="DNA polymerase III chi subunit"/>
    <property type="match status" value="1"/>
</dbReference>
<gene>
    <name evidence="1" type="ORF">EET67_18030</name>
</gene>
<protein>
    <submittedName>
        <fullName evidence="1">DNA polymerase III subunit chi</fullName>
    </submittedName>
</protein>
<dbReference type="GO" id="GO:0003677">
    <property type="term" value="F:DNA binding"/>
    <property type="evidence" value="ECO:0007669"/>
    <property type="project" value="InterPro"/>
</dbReference>
<dbReference type="RefSeq" id="WP_128627934.1">
    <property type="nucleotide sequence ID" value="NZ_RKST01000019.1"/>
</dbReference>
<reference evidence="1 2" key="1">
    <citation type="submission" date="2018-11" db="EMBL/GenBank/DDBJ databases">
        <title>Pseudaminobacter arsenicus sp. nov., an arsenic-resistant bacterium isolated from arsenic-rich aquifers.</title>
        <authorList>
            <person name="Mu Y."/>
        </authorList>
    </citation>
    <scope>NUCLEOTIDE SEQUENCE [LARGE SCALE GENOMIC DNA]</scope>
    <source>
        <strain evidence="1 2">CB3</strain>
    </source>
</reference>
<dbReference type="PANTHER" id="PTHR38767">
    <property type="entry name" value="DNA POLYMERASE III SUBUNIT CHI"/>
    <property type="match status" value="1"/>
</dbReference>
<dbReference type="InterPro" id="IPR036768">
    <property type="entry name" value="PolIII_chi_sf"/>
</dbReference>
<dbReference type="EMBL" id="RKST01000019">
    <property type="protein sequence ID" value="RUM96444.1"/>
    <property type="molecule type" value="Genomic_DNA"/>
</dbReference>
<dbReference type="InterPro" id="IPR007459">
    <property type="entry name" value="DNA_pol3_chi"/>
</dbReference>
<keyword evidence="2" id="KW-1185">Reference proteome</keyword>
<dbReference type="NCBIfam" id="NF004347">
    <property type="entry name" value="PRK05728.1-4"/>
    <property type="match status" value="1"/>
</dbReference>
<dbReference type="GO" id="GO:0032298">
    <property type="term" value="P:positive regulation of DNA-templated DNA replication initiation"/>
    <property type="evidence" value="ECO:0007669"/>
    <property type="project" value="TreeGrafter"/>
</dbReference>
<dbReference type="AlphaFoldDB" id="A0A432V2K6"/>
<dbReference type="Pfam" id="PF04364">
    <property type="entry name" value="DNA_pol3_chi"/>
    <property type="match status" value="1"/>
</dbReference>
<dbReference type="PANTHER" id="PTHR38767:SF1">
    <property type="entry name" value="DNA POLYMERASE III SUBUNIT CHI"/>
    <property type="match status" value="1"/>
</dbReference>
<dbReference type="Gene3D" id="3.40.50.10110">
    <property type="entry name" value="DNA polymerase III subunit chi"/>
    <property type="match status" value="1"/>
</dbReference>
<evidence type="ECO:0000313" key="2">
    <source>
        <dbReference type="Proteomes" id="UP000281647"/>
    </source>
</evidence>
<organism evidence="1 2">
    <name type="scientific">Borborobacter arsenicus</name>
    <dbReference type="NCBI Taxonomy" id="1851146"/>
    <lineage>
        <taxon>Bacteria</taxon>
        <taxon>Pseudomonadati</taxon>
        <taxon>Pseudomonadota</taxon>
        <taxon>Alphaproteobacteria</taxon>
        <taxon>Hyphomicrobiales</taxon>
        <taxon>Phyllobacteriaceae</taxon>
        <taxon>Borborobacter</taxon>
    </lineage>
</organism>
<accession>A0A432V2K6</accession>
<evidence type="ECO:0000313" key="1">
    <source>
        <dbReference type="EMBL" id="RUM96444.1"/>
    </source>
</evidence>
<dbReference type="GO" id="GO:0006260">
    <property type="term" value="P:DNA replication"/>
    <property type="evidence" value="ECO:0007669"/>
    <property type="project" value="InterPro"/>
</dbReference>
<dbReference type="OrthoDB" id="9795973at2"/>
<proteinExistence type="predicted"/>
<dbReference type="GO" id="GO:0003887">
    <property type="term" value="F:DNA-directed DNA polymerase activity"/>
    <property type="evidence" value="ECO:0007669"/>
    <property type="project" value="InterPro"/>
</dbReference>
<name>A0A432V2K6_9HYPH</name>
<sequence>MTDVLFYHLTESTLEDALPGLLERSVQRGWRVVVQAGSDERRDALDAHLWTFRDDSFLAHGPDGEPHAAEQPILLTTSIENRNEAQVRFLVDGANPPDLGPYERAVFMFDGHDAAQLEAAREHWKVTKAAGHTVTYWQQTSDRRWERKA</sequence>